<name>A0A9D1HJD3_9FIRM</name>
<dbReference type="PROSITE" id="PS50893">
    <property type="entry name" value="ABC_TRANSPORTER_2"/>
    <property type="match status" value="1"/>
</dbReference>
<dbReference type="Gene3D" id="3.40.50.300">
    <property type="entry name" value="P-loop containing nucleotide triphosphate hydrolases"/>
    <property type="match status" value="1"/>
</dbReference>
<dbReference type="GO" id="GO:0016887">
    <property type="term" value="F:ATP hydrolysis activity"/>
    <property type="evidence" value="ECO:0007669"/>
    <property type="project" value="InterPro"/>
</dbReference>
<evidence type="ECO:0000313" key="6">
    <source>
        <dbReference type="Proteomes" id="UP000824124"/>
    </source>
</evidence>
<dbReference type="InterPro" id="IPR003439">
    <property type="entry name" value="ABC_transporter-like_ATP-bd"/>
</dbReference>
<dbReference type="AlphaFoldDB" id="A0A9D1HJD3"/>
<accession>A0A9D1HJD3</accession>
<dbReference type="Pfam" id="PF00005">
    <property type="entry name" value="ABC_tran"/>
    <property type="match status" value="1"/>
</dbReference>
<evidence type="ECO:0000256" key="2">
    <source>
        <dbReference type="ARBA" id="ARBA00022741"/>
    </source>
</evidence>
<keyword evidence="2" id="KW-0547">Nucleotide-binding</keyword>
<reference evidence="5" key="1">
    <citation type="submission" date="2020-10" db="EMBL/GenBank/DDBJ databases">
        <authorList>
            <person name="Gilroy R."/>
        </authorList>
    </citation>
    <scope>NUCLEOTIDE SEQUENCE</scope>
    <source>
        <strain evidence="5">2830</strain>
    </source>
</reference>
<proteinExistence type="predicted"/>
<dbReference type="CDD" id="cd03230">
    <property type="entry name" value="ABC_DR_subfamily_A"/>
    <property type="match status" value="1"/>
</dbReference>
<evidence type="ECO:0000256" key="3">
    <source>
        <dbReference type="ARBA" id="ARBA00022840"/>
    </source>
</evidence>
<dbReference type="PANTHER" id="PTHR42939:SF3">
    <property type="entry name" value="ABC TRANSPORTER ATP-BINDING COMPONENT"/>
    <property type="match status" value="1"/>
</dbReference>
<organism evidence="5 6">
    <name type="scientific">Candidatus Avidehalobacter gallistercoris</name>
    <dbReference type="NCBI Taxonomy" id="2840694"/>
    <lineage>
        <taxon>Bacteria</taxon>
        <taxon>Bacillati</taxon>
        <taxon>Bacillota</taxon>
        <taxon>Clostridia</taxon>
        <taxon>Eubacteriales</taxon>
        <taxon>Peptococcaceae</taxon>
        <taxon>Peptococcaceae incertae sedis</taxon>
        <taxon>Candidatus Avidehalobacter</taxon>
    </lineage>
</organism>
<reference evidence="5" key="2">
    <citation type="journal article" date="2021" name="PeerJ">
        <title>Extensive microbial diversity within the chicken gut microbiome revealed by metagenomics and culture.</title>
        <authorList>
            <person name="Gilroy R."/>
            <person name="Ravi A."/>
            <person name="Getino M."/>
            <person name="Pursley I."/>
            <person name="Horton D.L."/>
            <person name="Alikhan N.F."/>
            <person name="Baker D."/>
            <person name="Gharbi K."/>
            <person name="Hall N."/>
            <person name="Watson M."/>
            <person name="Adriaenssens E.M."/>
            <person name="Foster-Nyarko E."/>
            <person name="Jarju S."/>
            <person name="Secka A."/>
            <person name="Antonio M."/>
            <person name="Oren A."/>
            <person name="Chaudhuri R.R."/>
            <person name="La Ragione R."/>
            <person name="Hildebrand F."/>
            <person name="Pallen M.J."/>
        </authorList>
    </citation>
    <scope>NUCLEOTIDE SEQUENCE</scope>
    <source>
        <strain evidence="5">2830</strain>
    </source>
</reference>
<dbReference type="InterPro" id="IPR027417">
    <property type="entry name" value="P-loop_NTPase"/>
</dbReference>
<dbReference type="InterPro" id="IPR051782">
    <property type="entry name" value="ABC_Transporter_VariousFunc"/>
</dbReference>
<dbReference type="Proteomes" id="UP000824124">
    <property type="component" value="Unassembled WGS sequence"/>
</dbReference>
<dbReference type="PANTHER" id="PTHR42939">
    <property type="entry name" value="ABC TRANSPORTER ATP-BINDING PROTEIN ALBC-RELATED"/>
    <property type="match status" value="1"/>
</dbReference>
<dbReference type="EMBL" id="DVMH01000005">
    <property type="protein sequence ID" value="HIU09785.1"/>
    <property type="molecule type" value="Genomic_DNA"/>
</dbReference>
<comment type="caution">
    <text evidence="5">The sequence shown here is derived from an EMBL/GenBank/DDBJ whole genome shotgun (WGS) entry which is preliminary data.</text>
</comment>
<dbReference type="SMART" id="SM00382">
    <property type="entry name" value="AAA"/>
    <property type="match status" value="1"/>
</dbReference>
<evidence type="ECO:0000259" key="4">
    <source>
        <dbReference type="PROSITE" id="PS50893"/>
    </source>
</evidence>
<sequence>MNGITANAIKVEHLTKNYGNFTLRDVNLCLPTGSIMGLVGENGAGKTTLFKLIMNVLERDEGEICVLGHDNLSPQFGELKNDIGVVLSGAGLPEYLTPTQVNGVLRQTFRGWNESYFYQLLADFKLPESKTIKKFSTGMKMKLAIATALSHNPRLLLLDEPTSGLDPMVREDILAVFNDFTRNPAHSILISSHIVSDLEKICDYIAFLHEGRLMFCEEKDRLLEDYALIKMPSAEFAAVPPGAVVSLRREAYGIEALVKKHEIHPSFATEHTTLEDIILFLSKGGGTQ</sequence>
<dbReference type="SUPFAM" id="SSF52540">
    <property type="entry name" value="P-loop containing nucleoside triphosphate hydrolases"/>
    <property type="match status" value="1"/>
</dbReference>
<gene>
    <name evidence="5" type="ORF">IAB00_00805</name>
</gene>
<keyword evidence="3 5" id="KW-0067">ATP-binding</keyword>
<protein>
    <submittedName>
        <fullName evidence="5">ABC transporter ATP-binding protein</fullName>
    </submittedName>
</protein>
<feature type="domain" description="ABC transporter" evidence="4">
    <location>
        <begin position="9"/>
        <end position="235"/>
    </location>
</feature>
<evidence type="ECO:0000256" key="1">
    <source>
        <dbReference type="ARBA" id="ARBA00022448"/>
    </source>
</evidence>
<dbReference type="GO" id="GO:0005524">
    <property type="term" value="F:ATP binding"/>
    <property type="evidence" value="ECO:0007669"/>
    <property type="project" value="UniProtKB-KW"/>
</dbReference>
<dbReference type="InterPro" id="IPR003593">
    <property type="entry name" value="AAA+_ATPase"/>
</dbReference>
<evidence type="ECO:0000313" key="5">
    <source>
        <dbReference type="EMBL" id="HIU09785.1"/>
    </source>
</evidence>
<keyword evidence="1" id="KW-0813">Transport</keyword>